<evidence type="ECO:0000256" key="1">
    <source>
        <dbReference type="SAM" id="SignalP"/>
    </source>
</evidence>
<dbReference type="PANTHER" id="PTHR37953">
    <property type="entry name" value="UPF0127 PROTEIN MJ1496"/>
    <property type="match status" value="1"/>
</dbReference>
<protein>
    <recommendedName>
        <fullName evidence="4">DUF192 domain-containing protein</fullName>
    </recommendedName>
</protein>
<evidence type="ECO:0000313" key="3">
    <source>
        <dbReference type="Proteomes" id="UP000253436"/>
    </source>
</evidence>
<dbReference type="AlphaFoldDB" id="A0A368ZB75"/>
<dbReference type="RefSeq" id="WP_114310945.1">
    <property type="nucleotide sequence ID" value="NZ_QPJO01000006.1"/>
</dbReference>
<dbReference type="PROSITE" id="PS51257">
    <property type="entry name" value="PROKAR_LIPOPROTEIN"/>
    <property type="match status" value="1"/>
</dbReference>
<feature type="chain" id="PRO_5016727817" description="DUF192 domain-containing protein" evidence="1">
    <location>
        <begin position="21"/>
        <end position="165"/>
    </location>
</feature>
<dbReference type="EMBL" id="QPJO01000006">
    <property type="protein sequence ID" value="RCW90048.1"/>
    <property type="molecule type" value="Genomic_DNA"/>
</dbReference>
<gene>
    <name evidence="2" type="ORF">DFQ08_106155</name>
</gene>
<dbReference type="Proteomes" id="UP000253436">
    <property type="component" value="Unassembled WGS sequence"/>
</dbReference>
<dbReference type="Gene3D" id="2.60.120.1140">
    <property type="entry name" value="Protein of unknown function DUF192"/>
    <property type="match status" value="1"/>
</dbReference>
<feature type="signal peptide" evidence="1">
    <location>
        <begin position="1"/>
        <end position="20"/>
    </location>
</feature>
<proteinExistence type="predicted"/>
<evidence type="ECO:0008006" key="4">
    <source>
        <dbReference type="Google" id="ProtNLM"/>
    </source>
</evidence>
<dbReference type="InterPro" id="IPR038695">
    <property type="entry name" value="Saro_0823-like_sf"/>
</dbReference>
<organism evidence="2 3">
    <name type="scientific">Winogradskyella arenosi</name>
    <dbReference type="NCBI Taxonomy" id="533325"/>
    <lineage>
        <taxon>Bacteria</taxon>
        <taxon>Pseudomonadati</taxon>
        <taxon>Bacteroidota</taxon>
        <taxon>Flavobacteriia</taxon>
        <taxon>Flavobacteriales</taxon>
        <taxon>Flavobacteriaceae</taxon>
        <taxon>Winogradskyella</taxon>
    </lineage>
</organism>
<sequence>MRSSSFIKTLILLIVLGTLASCKEEQQRTKTDKVVVSFKKEGTLHLKKAETAEVIKTLTIEVADDDYSIQTGLMYRTSLETNQGMLFIFPDEQMRNFYMKNTKIPLDIIYINKANRIVSIQKQAQPMDLTSLPSEAPATYVLEINGGLSDTWGIQIGDRIDFDLL</sequence>
<name>A0A368ZB75_9FLAO</name>
<dbReference type="PANTHER" id="PTHR37953:SF1">
    <property type="entry name" value="UPF0127 PROTEIN MJ1496"/>
    <property type="match status" value="1"/>
</dbReference>
<keyword evidence="1" id="KW-0732">Signal</keyword>
<evidence type="ECO:0000313" key="2">
    <source>
        <dbReference type="EMBL" id="RCW90048.1"/>
    </source>
</evidence>
<dbReference type="Pfam" id="PF02643">
    <property type="entry name" value="DUF192"/>
    <property type="match status" value="1"/>
</dbReference>
<reference evidence="2 3" key="1">
    <citation type="submission" date="2018-07" db="EMBL/GenBank/DDBJ databases">
        <title>Genomic Encyclopedia of Type Strains, Phase III (KMG-III): the genomes of soil and plant-associated and newly described type strains.</title>
        <authorList>
            <person name="Whitman W."/>
        </authorList>
    </citation>
    <scope>NUCLEOTIDE SEQUENCE [LARGE SCALE GENOMIC DNA]</scope>
    <source>
        <strain evidence="2 3">CECT 7958</strain>
    </source>
</reference>
<keyword evidence="3" id="KW-1185">Reference proteome</keyword>
<accession>A0A368ZB75</accession>
<dbReference type="OrthoDB" id="5526466at2"/>
<dbReference type="InterPro" id="IPR003795">
    <property type="entry name" value="DUF192"/>
</dbReference>
<comment type="caution">
    <text evidence="2">The sequence shown here is derived from an EMBL/GenBank/DDBJ whole genome shotgun (WGS) entry which is preliminary data.</text>
</comment>